<proteinExistence type="predicted"/>
<dbReference type="EMBL" id="FNET01000004">
    <property type="protein sequence ID" value="SDK03055.1"/>
    <property type="molecule type" value="Genomic_DNA"/>
</dbReference>
<dbReference type="PANTHER" id="PTHR42686">
    <property type="entry name" value="GH17980P-RELATED"/>
    <property type="match status" value="1"/>
</dbReference>
<dbReference type="InterPro" id="IPR020471">
    <property type="entry name" value="AKR"/>
</dbReference>
<dbReference type="InterPro" id="IPR036812">
    <property type="entry name" value="NAD(P)_OxRdtase_dom_sf"/>
</dbReference>
<gene>
    <name evidence="2" type="ORF">SAMN04488074_10471</name>
</gene>
<dbReference type="AlphaFoldDB" id="A0A1G8YLL8"/>
<feature type="domain" description="NADP-dependent oxidoreductase" evidence="1">
    <location>
        <begin position="15"/>
        <end position="207"/>
    </location>
</feature>
<dbReference type="GO" id="GO:0016491">
    <property type="term" value="F:oxidoreductase activity"/>
    <property type="evidence" value="ECO:0007669"/>
    <property type="project" value="InterPro"/>
</dbReference>
<dbReference type="Proteomes" id="UP000199682">
    <property type="component" value="Unassembled WGS sequence"/>
</dbReference>
<evidence type="ECO:0000313" key="2">
    <source>
        <dbReference type="EMBL" id="SDK03055.1"/>
    </source>
</evidence>
<dbReference type="Gene3D" id="3.20.20.100">
    <property type="entry name" value="NADP-dependent oxidoreductase domain"/>
    <property type="match status" value="1"/>
</dbReference>
<name>A0A1G8YLL8_9PSEU</name>
<organism evidence="2 3">
    <name type="scientific">Lentzea albidocapillata subsp. violacea</name>
    <dbReference type="NCBI Taxonomy" id="128104"/>
    <lineage>
        <taxon>Bacteria</taxon>
        <taxon>Bacillati</taxon>
        <taxon>Actinomycetota</taxon>
        <taxon>Actinomycetes</taxon>
        <taxon>Pseudonocardiales</taxon>
        <taxon>Pseudonocardiaceae</taxon>
        <taxon>Lentzea</taxon>
    </lineage>
</organism>
<dbReference type="SUPFAM" id="SSF51430">
    <property type="entry name" value="NAD(P)-linked oxidoreductase"/>
    <property type="match status" value="1"/>
</dbReference>
<sequence length="216" mass="23263">MIRRPIGRTGVAVTEIGFGAASIGNLGHAIDDDTAAGAVAGAWDAGIRYFDTAPHYGLGLSERRLGAALATRPRSEFVVSTKVGRLLEPNPAPTGRDADFDVPDTLRRRFDFTADGVRRSLESSLDRLRMDRVEIVYVHDPDTTEAVEAVVTKALPALARWRDEGVADAIGVGVNRVSVALRLVREAAVDVIMIAGRWTLLDRSADRLLAESFNAG</sequence>
<reference evidence="3" key="1">
    <citation type="submission" date="2016-10" db="EMBL/GenBank/DDBJ databases">
        <authorList>
            <person name="Varghese N."/>
            <person name="Submissions S."/>
        </authorList>
    </citation>
    <scope>NUCLEOTIDE SEQUENCE [LARGE SCALE GENOMIC DNA]</scope>
    <source>
        <strain evidence="3">DSM 44796</strain>
    </source>
</reference>
<dbReference type="Pfam" id="PF00248">
    <property type="entry name" value="Aldo_ket_red"/>
    <property type="match status" value="1"/>
</dbReference>
<evidence type="ECO:0000313" key="3">
    <source>
        <dbReference type="Proteomes" id="UP000199682"/>
    </source>
</evidence>
<dbReference type="PANTHER" id="PTHR42686:SF1">
    <property type="entry name" value="GH17980P-RELATED"/>
    <property type="match status" value="1"/>
</dbReference>
<evidence type="ECO:0000259" key="1">
    <source>
        <dbReference type="Pfam" id="PF00248"/>
    </source>
</evidence>
<protein>
    <submittedName>
        <fullName evidence="2">Aldo/keto reductase family protein</fullName>
    </submittedName>
</protein>
<dbReference type="InterPro" id="IPR023210">
    <property type="entry name" value="NADP_OxRdtase_dom"/>
</dbReference>
<dbReference type="RefSeq" id="WP_256334621.1">
    <property type="nucleotide sequence ID" value="NZ_FNET01000004.1"/>
</dbReference>
<accession>A0A1G8YLL8</accession>
<dbReference type="GO" id="GO:0005829">
    <property type="term" value="C:cytosol"/>
    <property type="evidence" value="ECO:0007669"/>
    <property type="project" value="TreeGrafter"/>
</dbReference>